<dbReference type="Proteomes" id="UP000231094">
    <property type="component" value="Unassembled WGS sequence"/>
</dbReference>
<gene>
    <name evidence="2" type="ORF">BHC47_09720</name>
</gene>
<feature type="transmembrane region" description="Helical" evidence="1">
    <location>
        <begin position="41"/>
        <end position="66"/>
    </location>
</feature>
<feature type="transmembrane region" description="Helical" evidence="1">
    <location>
        <begin position="16"/>
        <end position="35"/>
    </location>
</feature>
<comment type="caution">
    <text evidence="2">The sequence shown here is derived from an EMBL/GenBank/DDBJ whole genome shotgun (WGS) entry which is preliminary data.</text>
</comment>
<proteinExistence type="predicted"/>
<evidence type="ECO:0000313" key="3">
    <source>
        <dbReference type="Proteomes" id="UP000231094"/>
    </source>
</evidence>
<sequence>MAFAVYLMFFDTPAKGVVDVAVTLTAACLFDAYFAQAVFSIVVVVLGCADGLFGLGSAVLVVAVVVSSEMQELVTANQVVVAVVLSVFAVQQVGSGIILQGFLVSLVATVLIYVRKFTYSSKKNLNDGARSFDIFLEKRS</sequence>
<dbReference type="RefSeq" id="WP_157785306.1">
    <property type="nucleotide sequence ID" value="NZ_MEIV01000014.1"/>
</dbReference>
<protein>
    <submittedName>
        <fullName evidence="2">Uncharacterized protein</fullName>
    </submittedName>
</protein>
<evidence type="ECO:0000313" key="2">
    <source>
        <dbReference type="EMBL" id="PIT64570.1"/>
    </source>
</evidence>
<dbReference type="AlphaFoldDB" id="A0A2N9Y6N8"/>
<name>A0A2N9Y6N8_9NEIS</name>
<feature type="transmembrane region" description="Helical" evidence="1">
    <location>
        <begin position="97"/>
        <end position="114"/>
    </location>
</feature>
<keyword evidence="1" id="KW-0812">Transmembrane</keyword>
<accession>A0A2N9Y6N8</accession>
<reference evidence="2 3" key="1">
    <citation type="journal article" date="2017" name="MBio">
        <title>Type VI secretion-mediated competition in the bee gut microbiome.</title>
        <authorList>
            <person name="Steele M.I."/>
            <person name="Kwong W.K."/>
            <person name="Powell J.E."/>
            <person name="Whiteley M."/>
            <person name="Moran N.A."/>
        </authorList>
    </citation>
    <scope>NUCLEOTIDE SEQUENCE [LARGE SCALE GENOMIC DNA]</scope>
    <source>
        <strain evidence="2 3">PEB0171</strain>
    </source>
</reference>
<organism evidence="2 3">
    <name type="scientific">Snodgrassella alvi</name>
    <dbReference type="NCBI Taxonomy" id="1196083"/>
    <lineage>
        <taxon>Bacteria</taxon>
        <taxon>Pseudomonadati</taxon>
        <taxon>Pseudomonadota</taxon>
        <taxon>Betaproteobacteria</taxon>
        <taxon>Neisseriales</taxon>
        <taxon>Neisseriaceae</taxon>
        <taxon>Snodgrassella</taxon>
    </lineage>
</organism>
<keyword evidence="1" id="KW-0472">Membrane</keyword>
<dbReference type="EMBL" id="MEIV01000014">
    <property type="protein sequence ID" value="PIT64570.1"/>
    <property type="molecule type" value="Genomic_DNA"/>
</dbReference>
<keyword evidence="1" id="KW-1133">Transmembrane helix</keyword>
<evidence type="ECO:0000256" key="1">
    <source>
        <dbReference type="SAM" id="Phobius"/>
    </source>
</evidence>